<name>A0A1V4DFQ4_9ENTE</name>
<dbReference type="Pfam" id="PF04203">
    <property type="entry name" value="Sortase"/>
    <property type="match status" value="1"/>
</dbReference>
<dbReference type="NCBIfam" id="TIGR01076">
    <property type="entry name" value="sortase_fam"/>
    <property type="match status" value="1"/>
</dbReference>
<keyword evidence="1" id="KW-0378">Hydrolase</keyword>
<dbReference type="AlphaFoldDB" id="A0A1V4DFQ4"/>
<comment type="caution">
    <text evidence="3">The sequence shown here is derived from an EMBL/GenBank/DDBJ whole genome shotgun (WGS) entry which is preliminary data.</text>
</comment>
<dbReference type="GO" id="GO:0016787">
    <property type="term" value="F:hydrolase activity"/>
    <property type="evidence" value="ECO:0007669"/>
    <property type="project" value="UniProtKB-KW"/>
</dbReference>
<dbReference type="EMBL" id="MVAB01000001">
    <property type="protein sequence ID" value="OPF87389.1"/>
    <property type="molecule type" value="Genomic_DNA"/>
</dbReference>
<dbReference type="InterPro" id="IPR042002">
    <property type="entry name" value="Sortase_C"/>
</dbReference>
<dbReference type="InterPro" id="IPR023365">
    <property type="entry name" value="Sortase_dom-sf"/>
</dbReference>
<dbReference type="NCBIfam" id="NF033745">
    <property type="entry name" value="class_C_sortase"/>
    <property type="match status" value="1"/>
</dbReference>
<accession>A0A1V4DFQ4</accession>
<sequence>MKKKRWILILLFLFIGVGLLTFPKTVRVYYDLKNKRSYETYKNQVAHMKTDEAKEKTEKIRHCYDENIKDGEGITDPFNSNKESVDKMASCLDMEKNDIFSMLEIPKLGLIVPIFLNSSNEALNNGVGLVEGSSLPVGGESTHSVLAGHRGLWTQEMLRHADKLKSGDVFYIHTLEETLTYEIFAQTIIYPYDTDILEIEKGKDLATLITCHPFPTDLQRLLIRGERVK</sequence>
<keyword evidence="4" id="KW-1185">Reference proteome</keyword>
<dbReference type="SUPFAM" id="SSF63817">
    <property type="entry name" value="Sortase"/>
    <property type="match status" value="1"/>
</dbReference>
<protein>
    <recommendedName>
        <fullName evidence="5">Class C sortase</fullName>
    </recommendedName>
</protein>
<evidence type="ECO:0000256" key="2">
    <source>
        <dbReference type="PIRSR" id="PIRSR605754-1"/>
    </source>
</evidence>
<reference evidence="3 4" key="1">
    <citation type="submission" date="2017-02" db="EMBL/GenBank/DDBJ databases">
        <title>Vagococcus cremeus sp. nov., isolated from the small intestine of a marten, Martes flavigula.</title>
        <authorList>
            <person name="Tak E.J."/>
            <person name="Bae J.-W."/>
        </authorList>
    </citation>
    <scope>NUCLEOTIDE SEQUENCE [LARGE SCALE GENOMIC DNA]</scope>
    <source>
        <strain evidence="3 4">D7T301</strain>
    </source>
</reference>
<evidence type="ECO:0000313" key="3">
    <source>
        <dbReference type="EMBL" id="OPF87389.1"/>
    </source>
</evidence>
<dbReference type="CDD" id="cd05827">
    <property type="entry name" value="Sortase_C"/>
    <property type="match status" value="1"/>
</dbReference>
<gene>
    <name evidence="3" type="ORF">BW731_03795</name>
</gene>
<organism evidence="3 4">
    <name type="scientific">Vagococcus martis</name>
    <dbReference type="NCBI Taxonomy" id="1768210"/>
    <lineage>
        <taxon>Bacteria</taxon>
        <taxon>Bacillati</taxon>
        <taxon>Bacillota</taxon>
        <taxon>Bacilli</taxon>
        <taxon>Lactobacillales</taxon>
        <taxon>Enterococcaceae</taxon>
        <taxon>Vagococcus</taxon>
    </lineage>
</organism>
<evidence type="ECO:0000313" key="4">
    <source>
        <dbReference type="Proteomes" id="UP000189970"/>
    </source>
</evidence>
<proteinExistence type="predicted"/>
<feature type="active site" description="Acyl-thioester intermediate" evidence="2">
    <location>
        <position position="211"/>
    </location>
</feature>
<evidence type="ECO:0008006" key="5">
    <source>
        <dbReference type="Google" id="ProtNLM"/>
    </source>
</evidence>
<dbReference type="RefSeq" id="WP_079345865.1">
    <property type="nucleotide sequence ID" value="NZ_MVAB01000001.1"/>
</dbReference>
<dbReference type="Gene3D" id="2.40.260.10">
    <property type="entry name" value="Sortase"/>
    <property type="match status" value="1"/>
</dbReference>
<feature type="active site" description="Proton donor/acceptor" evidence="2">
    <location>
        <position position="149"/>
    </location>
</feature>
<dbReference type="InterPro" id="IPR005754">
    <property type="entry name" value="Sortase"/>
</dbReference>
<evidence type="ECO:0000256" key="1">
    <source>
        <dbReference type="ARBA" id="ARBA00022801"/>
    </source>
</evidence>
<dbReference type="Proteomes" id="UP000189970">
    <property type="component" value="Unassembled WGS sequence"/>
</dbReference>